<keyword evidence="2" id="KW-1133">Transmembrane helix</keyword>
<feature type="transmembrane region" description="Helical" evidence="2">
    <location>
        <begin position="21"/>
        <end position="38"/>
    </location>
</feature>
<dbReference type="EMBL" id="JANVFU010000001">
    <property type="protein sequence ID" value="KAJ3749987.1"/>
    <property type="molecule type" value="Genomic_DNA"/>
</dbReference>
<evidence type="ECO:0000256" key="1">
    <source>
        <dbReference type="SAM" id="MobiDB-lite"/>
    </source>
</evidence>
<sequence length="367" mass="41088">MSRDSDDKFKAAPQLRSLNRSFFSLSGLDLLVKSIIYPHASYPQRSTDMHLLSSPAHLFSIVLLSIVLGVMTMAVPLTARNTDIGKWQWHSKRGDISVNNVMLVRRYGEKSSTDNQPAVARTMMLHIKEQWQLYITRYHGFYAVQENQLWRLTPIGSKKAVLSLFVLGTIDSGRDTYRDKRMEALYSKIQTMTGPNQFAAINAAIQMLSSNEVEGVAYTPTQEDPNAWKEIYMAMTDYAQYEKVFPEGKYSRFPDDTTDAQRTVLITKGLARVKKSGGLGKKPKTEDGEGLARVTGAGGQLGKKSKKQGGNGKRKQGMSSSTDPMRIKRRKCVVGAQYTWCWELLGTGLNSKTDGTHKSNRKSAQQI</sequence>
<organism evidence="3 4">
    <name type="scientific">Lentinula detonsa</name>
    <dbReference type="NCBI Taxonomy" id="2804962"/>
    <lineage>
        <taxon>Eukaryota</taxon>
        <taxon>Fungi</taxon>
        <taxon>Dikarya</taxon>
        <taxon>Basidiomycota</taxon>
        <taxon>Agaricomycotina</taxon>
        <taxon>Agaricomycetes</taxon>
        <taxon>Agaricomycetidae</taxon>
        <taxon>Agaricales</taxon>
        <taxon>Marasmiineae</taxon>
        <taxon>Omphalotaceae</taxon>
        <taxon>Lentinula</taxon>
    </lineage>
</organism>
<feature type="transmembrane region" description="Helical" evidence="2">
    <location>
        <begin position="58"/>
        <end position="79"/>
    </location>
</feature>
<dbReference type="Proteomes" id="UP001142393">
    <property type="component" value="Unassembled WGS sequence"/>
</dbReference>
<keyword evidence="2" id="KW-0472">Membrane</keyword>
<evidence type="ECO:0000313" key="4">
    <source>
        <dbReference type="Proteomes" id="UP001142393"/>
    </source>
</evidence>
<feature type="region of interest" description="Disordered" evidence="1">
    <location>
        <begin position="275"/>
        <end position="328"/>
    </location>
</feature>
<keyword evidence="2" id="KW-0812">Transmembrane</keyword>
<evidence type="ECO:0000313" key="3">
    <source>
        <dbReference type="EMBL" id="KAJ3749987.1"/>
    </source>
</evidence>
<gene>
    <name evidence="3" type="ORF">DFH05DRAFT_1455112</name>
</gene>
<keyword evidence="4" id="KW-1185">Reference proteome</keyword>
<accession>A0A9W8PA03</accession>
<protein>
    <submittedName>
        <fullName evidence="3">Uncharacterized protein</fullName>
    </submittedName>
</protein>
<dbReference type="AlphaFoldDB" id="A0A9W8PA03"/>
<reference evidence="3 4" key="1">
    <citation type="journal article" date="2023" name="Proc. Natl. Acad. Sci. U.S.A.">
        <title>A global phylogenomic analysis of the shiitake genus Lentinula.</title>
        <authorList>
            <person name="Sierra-Patev S."/>
            <person name="Min B."/>
            <person name="Naranjo-Ortiz M."/>
            <person name="Looney B."/>
            <person name="Konkel Z."/>
            <person name="Slot J.C."/>
            <person name="Sakamoto Y."/>
            <person name="Steenwyk J.L."/>
            <person name="Rokas A."/>
            <person name="Carro J."/>
            <person name="Camarero S."/>
            <person name="Ferreira P."/>
            <person name="Molpeceres G."/>
            <person name="Ruiz-Duenas F.J."/>
            <person name="Serrano A."/>
            <person name="Henrissat B."/>
            <person name="Drula E."/>
            <person name="Hughes K.W."/>
            <person name="Mata J.L."/>
            <person name="Ishikawa N.K."/>
            <person name="Vargas-Isla R."/>
            <person name="Ushijima S."/>
            <person name="Smith C.A."/>
            <person name="Donoghue J."/>
            <person name="Ahrendt S."/>
            <person name="Andreopoulos W."/>
            <person name="He G."/>
            <person name="LaButti K."/>
            <person name="Lipzen A."/>
            <person name="Ng V."/>
            <person name="Riley R."/>
            <person name="Sandor L."/>
            <person name="Barry K."/>
            <person name="Martinez A.T."/>
            <person name="Xiao Y."/>
            <person name="Gibbons J.G."/>
            <person name="Terashima K."/>
            <person name="Grigoriev I.V."/>
            <person name="Hibbett D."/>
        </authorList>
    </citation>
    <scope>NUCLEOTIDE SEQUENCE [LARGE SCALE GENOMIC DNA]</scope>
    <source>
        <strain evidence="3 4">TFB7810</strain>
    </source>
</reference>
<name>A0A9W8PA03_9AGAR</name>
<comment type="caution">
    <text evidence="3">The sequence shown here is derived from an EMBL/GenBank/DDBJ whole genome shotgun (WGS) entry which is preliminary data.</text>
</comment>
<feature type="compositionally biased region" description="Basic residues" evidence="1">
    <location>
        <begin position="303"/>
        <end position="316"/>
    </location>
</feature>
<proteinExistence type="predicted"/>
<evidence type="ECO:0000256" key="2">
    <source>
        <dbReference type="SAM" id="Phobius"/>
    </source>
</evidence>